<proteinExistence type="predicted"/>
<reference evidence="2 3" key="1">
    <citation type="submission" date="2020-09" db="EMBL/GenBank/DDBJ databases">
        <title>De no assembly of potato wild relative species, Solanum commersonii.</title>
        <authorList>
            <person name="Cho K."/>
        </authorList>
    </citation>
    <scope>NUCLEOTIDE SEQUENCE [LARGE SCALE GENOMIC DNA]</scope>
    <source>
        <strain evidence="2">LZ3.2</strain>
        <tissue evidence="2">Leaf</tissue>
    </source>
</reference>
<name>A0A9J5Y1F5_SOLCO</name>
<dbReference type="AlphaFoldDB" id="A0A9J5Y1F5"/>
<protein>
    <submittedName>
        <fullName evidence="2">Uncharacterized protein</fullName>
    </submittedName>
</protein>
<accession>A0A9J5Y1F5</accession>
<organism evidence="2 3">
    <name type="scientific">Solanum commersonii</name>
    <name type="common">Commerson's wild potato</name>
    <name type="synonym">Commerson's nightshade</name>
    <dbReference type="NCBI Taxonomy" id="4109"/>
    <lineage>
        <taxon>Eukaryota</taxon>
        <taxon>Viridiplantae</taxon>
        <taxon>Streptophyta</taxon>
        <taxon>Embryophyta</taxon>
        <taxon>Tracheophyta</taxon>
        <taxon>Spermatophyta</taxon>
        <taxon>Magnoliopsida</taxon>
        <taxon>eudicotyledons</taxon>
        <taxon>Gunneridae</taxon>
        <taxon>Pentapetalae</taxon>
        <taxon>asterids</taxon>
        <taxon>lamiids</taxon>
        <taxon>Solanales</taxon>
        <taxon>Solanaceae</taxon>
        <taxon>Solanoideae</taxon>
        <taxon>Solaneae</taxon>
        <taxon>Solanum</taxon>
    </lineage>
</organism>
<dbReference type="EMBL" id="JACXVP010000007">
    <property type="protein sequence ID" value="KAG5594045.1"/>
    <property type="molecule type" value="Genomic_DNA"/>
</dbReference>
<sequence>MYYICEISWQSFFVVVPNLVAIIIGREITLCDNGQKNKTMLLSYASDKTSTSSAIARHSHSWRSTTYLYCEKSHRIPYTYFKLAIILVCSFQIDLIGGTTQPPACSHFFELGEKLTSIQQNTNNVPGKNFSRKFAPTHFRYAQMSPRENNCFYPTKRKGLNQKTKQPSQSNSTAALTINTSSLSPEQG</sequence>
<feature type="region of interest" description="Disordered" evidence="1">
    <location>
        <begin position="152"/>
        <end position="188"/>
    </location>
</feature>
<keyword evidence="3" id="KW-1185">Reference proteome</keyword>
<evidence type="ECO:0000313" key="3">
    <source>
        <dbReference type="Proteomes" id="UP000824120"/>
    </source>
</evidence>
<evidence type="ECO:0000256" key="1">
    <source>
        <dbReference type="SAM" id="MobiDB-lite"/>
    </source>
</evidence>
<gene>
    <name evidence="2" type="ORF">H5410_035277</name>
</gene>
<comment type="caution">
    <text evidence="2">The sequence shown here is derived from an EMBL/GenBank/DDBJ whole genome shotgun (WGS) entry which is preliminary data.</text>
</comment>
<dbReference type="Proteomes" id="UP000824120">
    <property type="component" value="Chromosome 7"/>
</dbReference>
<evidence type="ECO:0000313" key="2">
    <source>
        <dbReference type="EMBL" id="KAG5594045.1"/>
    </source>
</evidence>
<feature type="compositionally biased region" description="Polar residues" evidence="1">
    <location>
        <begin position="161"/>
        <end position="188"/>
    </location>
</feature>